<evidence type="ECO:0000256" key="3">
    <source>
        <dbReference type="ARBA" id="ARBA00022801"/>
    </source>
</evidence>
<keyword evidence="8" id="KW-1185">Reference proteome</keyword>
<reference evidence="8" key="1">
    <citation type="submission" date="2018-09" db="EMBL/GenBank/DDBJ databases">
        <authorList>
            <person name="Livingstone P.G."/>
            <person name="Whitworth D.E."/>
        </authorList>
    </citation>
    <scope>NUCLEOTIDE SEQUENCE [LARGE SCALE GENOMIC DNA]</scope>
    <source>
        <strain evidence="8">CA054A</strain>
    </source>
</reference>
<keyword evidence="4" id="KW-0862">Zinc</keyword>
<evidence type="ECO:0000256" key="1">
    <source>
        <dbReference type="ARBA" id="ARBA00022670"/>
    </source>
</evidence>
<dbReference type="AlphaFoldDB" id="A0A3A8IHE6"/>
<name>A0A3A8IHE6_9BACT</name>
<protein>
    <recommendedName>
        <fullName evidence="6">JAB domain-containing protein</fullName>
    </recommendedName>
</protein>
<dbReference type="GO" id="GO:0008235">
    <property type="term" value="F:metalloexopeptidase activity"/>
    <property type="evidence" value="ECO:0007669"/>
    <property type="project" value="TreeGrafter"/>
</dbReference>
<dbReference type="Proteomes" id="UP000268094">
    <property type="component" value="Unassembled WGS sequence"/>
</dbReference>
<evidence type="ECO:0000256" key="4">
    <source>
        <dbReference type="ARBA" id="ARBA00022833"/>
    </source>
</evidence>
<organism evidence="7 8">
    <name type="scientific">Corallococcus terminator</name>
    <dbReference type="NCBI Taxonomy" id="2316733"/>
    <lineage>
        <taxon>Bacteria</taxon>
        <taxon>Pseudomonadati</taxon>
        <taxon>Myxococcota</taxon>
        <taxon>Myxococcia</taxon>
        <taxon>Myxococcales</taxon>
        <taxon>Cystobacterineae</taxon>
        <taxon>Myxococcaceae</taxon>
        <taxon>Corallococcus</taxon>
    </lineage>
</organism>
<keyword evidence="5" id="KW-0482">Metalloprotease</keyword>
<keyword evidence="3" id="KW-0378">Hydrolase</keyword>
<sequence>MRGAAFPPEVLARMIHHLEAAWPHEGCGVILQGEHGEGEEGPWRVVPLPNVSPTPRIAYAFAPDAWLRVCLEAEIRRETLVSVFHSHIDTAATFSAEDRRQAAPGGVLLLPGVSYEVISIHGGRATSASSSQWMDGDFQGVPIPLPDFRFEKPL</sequence>
<comment type="caution">
    <text evidence="7">The sequence shown here is derived from an EMBL/GenBank/DDBJ whole genome shotgun (WGS) entry which is preliminary data.</text>
</comment>
<evidence type="ECO:0000313" key="7">
    <source>
        <dbReference type="EMBL" id="RKG76933.1"/>
    </source>
</evidence>
<evidence type="ECO:0000256" key="2">
    <source>
        <dbReference type="ARBA" id="ARBA00022723"/>
    </source>
</evidence>
<dbReference type="PANTHER" id="PTHR34858:SF1">
    <property type="entry name" value="CYSO-CYSTEINE PEPTIDASE"/>
    <property type="match status" value="1"/>
</dbReference>
<dbReference type="Gene3D" id="3.40.140.10">
    <property type="entry name" value="Cytidine Deaminase, domain 2"/>
    <property type="match status" value="1"/>
</dbReference>
<dbReference type="InterPro" id="IPR051929">
    <property type="entry name" value="VirAsm_ModProt"/>
</dbReference>
<accession>A0A3A8IHE6</accession>
<dbReference type="GO" id="GO:0008270">
    <property type="term" value="F:zinc ion binding"/>
    <property type="evidence" value="ECO:0007669"/>
    <property type="project" value="TreeGrafter"/>
</dbReference>
<proteinExistence type="predicted"/>
<dbReference type="OrthoDB" id="9802958at2"/>
<dbReference type="GO" id="GO:0006508">
    <property type="term" value="P:proteolysis"/>
    <property type="evidence" value="ECO:0007669"/>
    <property type="project" value="UniProtKB-KW"/>
</dbReference>
<feature type="domain" description="JAB" evidence="6">
    <location>
        <begin position="8"/>
        <end position="113"/>
    </location>
</feature>
<dbReference type="EMBL" id="RAVZ01000293">
    <property type="protein sequence ID" value="RKG76933.1"/>
    <property type="molecule type" value="Genomic_DNA"/>
</dbReference>
<keyword evidence="1" id="KW-0645">Protease</keyword>
<evidence type="ECO:0000313" key="8">
    <source>
        <dbReference type="Proteomes" id="UP000268094"/>
    </source>
</evidence>
<dbReference type="SUPFAM" id="SSF102712">
    <property type="entry name" value="JAB1/MPN domain"/>
    <property type="match status" value="1"/>
</dbReference>
<evidence type="ECO:0000259" key="6">
    <source>
        <dbReference type="Pfam" id="PF14464"/>
    </source>
</evidence>
<gene>
    <name evidence="7" type="ORF">D7V88_31600</name>
</gene>
<dbReference type="InterPro" id="IPR028090">
    <property type="entry name" value="JAB_dom_prok"/>
</dbReference>
<evidence type="ECO:0000256" key="5">
    <source>
        <dbReference type="ARBA" id="ARBA00023049"/>
    </source>
</evidence>
<dbReference type="Pfam" id="PF14464">
    <property type="entry name" value="Prok-JAB"/>
    <property type="match status" value="1"/>
</dbReference>
<dbReference type="PANTHER" id="PTHR34858">
    <property type="entry name" value="CYSO-CYSTEINE PEPTIDASE"/>
    <property type="match status" value="1"/>
</dbReference>
<dbReference type="RefSeq" id="WP_120544334.1">
    <property type="nucleotide sequence ID" value="NZ_RAVZ01000293.1"/>
</dbReference>
<keyword evidence="2" id="KW-0479">Metal-binding</keyword>